<dbReference type="EMBL" id="JAYWIO010000003">
    <property type="protein sequence ID" value="KAK7274204.1"/>
    <property type="molecule type" value="Genomic_DNA"/>
</dbReference>
<protein>
    <submittedName>
        <fullName evidence="1">Uncharacterized protein</fullName>
    </submittedName>
</protein>
<comment type="caution">
    <text evidence="1">The sequence shown here is derived from an EMBL/GenBank/DDBJ whole genome shotgun (WGS) entry which is preliminary data.</text>
</comment>
<evidence type="ECO:0000313" key="1">
    <source>
        <dbReference type="EMBL" id="KAK7274204.1"/>
    </source>
</evidence>
<dbReference type="Proteomes" id="UP001372338">
    <property type="component" value="Unassembled WGS sequence"/>
</dbReference>
<accession>A0AAN9FEU8</accession>
<proteinExistence type="predicted"/>
<gene>
    <name evidence="1" type="ORF">RIF29_15284</name>
</gene>
<name>A0AAN9FEU8_CROPI</name>
<sequence length="129" mass="14755">MHENFVYDFCALGIKANTGELKVTDHRLRFVFHFYTCFNVVEECNFPLGVLSLNSFDRCLLSVSRPNVLTVLFFLSFVSGTYDCCLLGDYVAYLRSLLCRLGYIVFEQLLLVYLAKKTGITVSVVARLR</sequence>
<keyword evidence="2" id="KW-1185">Reference proteome</keyword>
<dbReference type="AlphaFoldDB" id="A0AAN9FEU8"/>
<reference evidence="1 2" key="1">
    <citation type="submission" date="2024-01" db="EMBL/GenBank/DDBJ databases">
        <title>The genomes of 5 underutilized Papilionoideae crops provide insights into root nodulation and disease resistanc.</title>
        <authorList>
            <person name="Yuan L."/>
        </authorList>
    </citation>
    <scope>NUCLEOTIDE SEQUENCE [LARGE SCALE GENOMIC DNA]</scope>
    <source>
        <strain evidence="1">ZHUSHIDOU_FW_LH</strain>
        <tissue evidence="1">Leaf</tissue>
    </source>
</reference>
<organism evidence="1 2">
    <name type="scientific">Crotalaria pallida</name>
    <name type="common">Smooth rattlebox</name>
    <name type="synonym">Crotalaria striata</name>
    <dbReference type="NCBI Taxonomy" id="3830"/>
    <lineage>
        <taxon>Eukaryota</taxon>
        <taxon>Viridiplantae</taxon>
        <taxon>Streptophyta</taxon>
        <taxon>Embryophyta</taxon>
        <taxon>Tracheophyta</taxon>
        <taxon>Spermatophyta</taxon>
        <taxon>Magnoliopsida</taxon>
        <taxon>eudicotyledons</taxon>
        <taxon>Gunneridae</taxon>
        <taxon>Pentapetalae</taxon>
        <taxon>rosids</taxon>
        <taxon>fabids</taxon>
        <taxon>Fabales</taxon>
        <taxon>Fabaceae</taxon>
        <taxon>Papilionoideae</taxon>
        <taxon>50 kb inversion clade</taxon>
        <taxon>genistoids sensu lato</taxon>
        <taxon>core genistoids</taxon>
        <taxon>Crotalarieae</taxon>
        <taxon>Crotalaria</taxon>
    </lineage>
</organism>
<evidence type="ECO:0000313" key="2">
    <source>
        <dbReference type="Proteomes" id="UP001372338"/>
    </source>
</evidence>